<dbReference type="Gene3D" id="3.40.50.10330">
    <property type="entry name" value="Probable inorganic polyphosphate/atp-NAD kinase, domain 1"/>
    <property type="match status" value="1"/>
</dbReference>
<keyword evidence="2" id="KW-0808">Transferase</keyword>
<evidence type="ECO:0000256" key="1">
    <source>
        <dbReference type="SAM" id="MobiDB-lite"/>
    </source>
</evidence>
<dbReference type="PANTHER" id="PTHR37612:SF20">
    <property type="entry name" value="PER-HEXAMER REPEAT PROTEIN 5-RELATED"/>
    <property type="match status" value="1"/>
</dbReference>
<keyword evidence="3" id="KW-1185">Reference proteome</keyword>
<proteinExistence type="predicted"/>
<dbReference type="InterPro" id="IPR016064">
    <property type="entry name" value="NAD/diacylglycerol_kinase_sf"/>
</dbReference>
<keyword evidence="2" id="KW-0418">Kinase</keyword>
<feature type="compositionally biased region" description="Gly residues" evidence="1">
    <location>
        <begin position="202"/>
        <end position="254"/>
    </location>
</feature>
<dbReference type="EMBL" id="JARAVY010000009">
    <property type="protein sequence ID" value="MDX2911754.1"/>
    <property type="molecule type" value="Genomic_DNA"/>
</dbReference>
<evidence type="ECO:0000313" key="2">
    <source>
        <dbReference type="EMBL" id="MDX2911754.1"/>
    </source>
</evidence>
<sequence>MATDDQLLVVIDPLARRTDGEAVRIAKDVLSAGAASTKVCLPEGPEEFARALVRRGSRRPVVVGDDRALLRTVALLHRRRELGACALSLIPVGSALGLAHSLGVPTGAVAAARAALDGVERRLDLLVDDSDGVVLGTLRIPVLPGTPLSPDHVDGLGGTDGTGPGTEAGQGTADGTGPAFGLGLGLGLGLGRGKSPAAGPGANPGTGAGTGRGAGRGPGTETGAGTGDGSGTGNGSGAGGGPGAGHGAGAGAGAGDAAEEHGSSSGQHSWLRAWPQSLARTLSTRPVRPARMSRPLRPSRIRVSAGGGAGPARLRVEVDGVMLVDLDQPVEAVSITPGVDGGADVEIRPVSLGAEASPLHATGHRVTVSGADFRYRADSLVAGPVRTRTWTVREGAWGLTLPG</sequence>
<dbReference type="InterPro" id="IPR017438">
    <property type="entry name" value="ATP-NAD_kinase_N"/>
</dbReference>
<evidence type="ECO:0000313" key="3">
    <source>
        <dbReference type="Proteomes" id="UP001271723"/>
    </source>
</evidence>
<feature type="region of interest" description="Disordered" evidence="1">
    <location>
        <begin position="191"/>
        <end position="268"/>
    </location>
</feature>
<name>A0ABU4L9C2_9ACTN</name>
<reference evidence="2 3" key="1">
    <citation type="journal article" date="2023" name="Microb. Genom.">
        <title>Mesoterricola silvestris gen. nov., sp. nov., Mesoterricola sediminis sp. nov., Geothrix oryzae sp. nov., Geothrix edaphica sp. nov., Geothrix rubra sp. nov., and Geothrix limicola sp. nov., six novel members of Acidobacteriota isolated from soils.</title>
        <authorList>
            <person name="Weisberg A.J."/>
            <person name="Pearce E."/>
            <person name="Kramer C.G."/>
            <person name="Chang J.H."/>
            <person name="Clarke C.R."/>
        </authorList>
    </citation>
    <scope>NUCLEOTIDE SEQUENCE [LARGE SCALE GENOMIC DNA]</scope>
    <source>
        <strain evidence="2 3">NRRL_B-2795</strain>
    </source>
</reference>
<feature type="region of interest" description="Disordered" evidence="1">
    <location>
        <begin position="281"/>
        <end position="309"/>
    </location>
</feature>
<accession>A0ABU4L9C2</accession>
<dbReference type="GO" id="GO:0016301">
    <property type="term" value="F:kinase activity"/>
    <property type="evidence" value="ECO:0007669"/>
    <property type="project" value="UniProtKB-KW"/>
</dbReference>
<dbReference type="InterPro" id="IPR052258">
    <property type="entry name" value="Diverse_Func_Domain-Protein"/>
</dbReference>
<protein>
    <submittedName>
        <fullName evidence="2">Diacylglycerol kinase</fullName>
    </submittedName>
</protein>
<gene>
    <name evidence="2" type="ORF">PV517_24095</name>
</gene>
<comment type="caution">
    <text evidence="2">The sequence shown here is derived from an EMBL/GenBank/DDBJ whole genome shotgun (WGS) entry which is preliminary data.</text>
</comment>
<dbReference type="RefSeq" id="WP_267299772.1">
    <property type="nucleotide sequence ID" value="NZ_JAGJBZ010000003.1"/>
</dbReference>
<organism evidence="2 3">
    <name type="scientific">Streptomyces griseiscabiei</name>
    <dbReference type="NCBI Taxonomy" id="2993540"/>
    <lineage>
        <taxon>Bacteria</taxon>
        <taxon>Bacillati</taxon>
        <taxon>Actinomycetota</taxon>
        <taxon>Actinomycetes</taxon>
        <taxon>Kitasatosporales</taxon>
        <taxon>Streptomycetaceae</taxon>
        <taxon>Streptomyces</taxon>
    </lineage>
</organism>
<dbReference type="Proteomes" id="UP001271723">
    <property type="component" value="Unassembled WGS sequence"/>
</dbReference>
<feature type="compositionally biased region" description="Gly residues" evidence="1">
    <location>
        <begin position="155"/>
        <end position="178"/>
    </location>
</feature>
<feature type="region of interest" description="Disordered" evidence="1">
    <location>
        <begin position="141"/>
        <end position="178"/>
    </location>
</feature>
<dbReference type="PANTHER" id="PTHR37612">
    <property type="entry name" value="FIBROIN HEAVY CHAIN FIB-H LIKE PROTEIN"/>
    <property type="match status" value="1"/>
</dbReference>
<dbReference type="SUPFAM" id="SSF111331">
    <property type="entry name" value="NAD kinase/diacylglycerol kinase-like"/>
    <property type="match status" value="1"/>
</dbReference>